<dbReference type="Proteomes" id="UP000678393">
    <property type="component" value="Unassembled WGS sequence"/>
</dbReference>
<keyword evidence="5 7" id="KW-0472">Membrane</keyword>
<sequence>MVLLPILGYITDKGSNPKLRKMLALYVAMAGFLCGLGLLIACGFVKLASQGFPSTNNITGLPNMTVSTEPTFEVPGNFSGNSWVSSLNAEATTAKSSEVGQHSDIPATAFMSITGFALIDIGFDMSVSLTRAFILENTPTFQHTRLLVLATVVASMAGTTFSIIGCFDFPRILGPIFQVEGVAAALIFFCSLLITTTIIGYSCTTITGILISRQPQASDTTSDHRTASFHQSQQSRDPGTPRVSRRRIRGRSQSQLQKLREDRPYVPDILHTEQGDTSTRPLLLEDSTKGYNYSAISNGSAVLYSIKDMVDGSSSDTEVATNNALRTSSMDDVSQTEPDNKDKVDTQDNKVDDVSDTEDAVMPLYEQQHVDSNVSAVLAAIRQSYSMSMSVMQSPLGDFHNRKLQQLQEKRPTGQGTDSKARLKTRLAILTVSSFFTVGSSLGFIVYVSNTLTVGIFHGDPTAAVGTEGYQLYEKGLQTAALGNLVLYSAYMLVSLNNTKIIDLIGEKLQFVLCHVFLIVSLLAVILTQRLEAYYVFMVFCGAFRTCAFTLPFVLANKFTQEENDNSSKGQPSRNLGKVMTLIGFLMPTHFILMSSFMGPLMDATSNVWVPLIYSLGSCTVSLIIFSSLFFIKT</sequence>
<evidence type="ECO:0000256" key="3">
    <source>
        <dbReference type="ARBA" id="ARBA00022692"/>
    </source>
</evidence>
<feature type="transmembrane region" description="Helical" evidence="7">
    <location>
        <begin position="609"/>
        <end position="632"/>
    </location>
</feature>
<feature type="transmembrane region" description="Helical" evidence="7">
    <location>
        <begin position="477"/>
        <end position="497"/>
    </location>
</feature>
<keyword evidence="9" id="KW-1185">Reference proteome</keyword>
<feature type="transmembrane region" description="Helical" evidence="7">
    <location>
        <begin position="533"/>
        <end position="555"/>
    </location>
</feature>
<feature type="transmembrane region" description="Helical" evidence="7">
    <location>
        <begin position="146"/>
        <end position="170"/>
    </location>
</feature>
<feature type="transmembrane region" description="Helical" evidence="7">
    <location>
        <begin position="509"/>
        <end position="527"/>
    </location>
</feature>
<dbReference type="GO" id="GO:0008506">
    <property type="term" value="F:sucrose:proton symporter activity"/>
    <property type="evidence" value="ECO:0007669"/>
    <property type="project" value="TreeGrafter"/>
</dbReference>
<evidence type="ECO:0000256" key="6">
    <source>
        <dbReference type="SAM" id="MobiDB-lite"/>
    </source>
</evidence>
<reference evidence="8" key="1">
    <citation type="submission" date="2021-04" db="EMBL/GenBank/DDBJ databases">
        <authorList>
            <consortium name="Molecular Ecology Group"/>
        </authorList>
    </citation>
    <scope>NUCLEOTIDE SEQUENCE</scope>
</reference>
<protein>
    <submittedName>
        <fullName evidence="8">Uncharacterized protein</fullName>
    </submittedName>
</protein>
<organism evidence="8 9">
    <name type="scientific">Candidula unifasciata</name>
    <dbReference type="NCBI Taxonomy" id="100452"/>
    <lineage>
        <taxon>Eukaryota</taxon>
        <taxon>Metazoa</taxon>
        <taxon>Spiralia</taxon>
        <taxon>Lophotrochozoa</taxon>
        <taxon>Mollusca</taxon>
        <taxon>Gastropoda</taxon>
        <taxon>Heterobranchia</taxon>
        <taxon>Euthyneura</taxon>
        <taxon>Panpulmonata</taxon>
        <taxon>Eupulmonata</taxon>
        <taxon>Stylommatophora</taxon>
        <taxon>Helicina</taxon>
        <taxon>Helicoidea</taxon>
        <taxon>Geomitridae</taxon>
        <taxon>Candidula</taxon>
    </lineage>
</organism>
<evidence type="ECO:0000256" key="1">
    <source>
        <dbReference type="ARBA" id="ARBA00004141"/>
    </source>
</evidence>
<dbReference type="OrthoDB" id="6158851at2759"/>
<proteinExistence type="predicted"/>
<gene>
    <name evidence="8" type="ORF">CUNI_LOCUS2311</name>
</gene>
<dbReference type="AlphaFoldDB" id="A0A8S3YHQ9"/>
<evidence type="ECO:0000256" key="7">
    <source>
        <dbReference type="SAM" id="Phobius"/>
    </source>
</evidence>
<feature type="compositionally biased region" description="Basic and acidic residues" evidence="6">
    <location>
        <begin position="338"/>
        <end position="353"/>
    </location>
</feature>
<feature type="compositionally biased region" description="Polar residues" evidence="6">
    <location>
        <begin position="228"/>
        <end position="237"/>
    </location>
</feature>
<evidence type="ECO:0000256" key="4">
    <source>
        <dbReference type="ARBA" id="ARBA00022989"/>
    </source>
</evidence>
<dbReference type="PANTHER" id="PTHR19432:SF35">
    <property type="entry name" value="SOLUTE CARRIER FAMILY 45 MEMBER 3 ISOFORM X1"/>
    <property type="match status" value="1"/>
</dbReference>
<feature type="transmembrane region" description="Helical" evidence="7">
    <location>
        <begin position="576"/>
        <end position="597"/>
    </location>
</feature>
<feature type="transmembrane region" description="Helical" evidence="7">
    <location>
        <begin position="182"/>
        <end position="203"/>
    </location>
</feature>
<dbReference type="SUPFAM" id="SSF103473">
    <property type="entry name" value="MFS general substrate transporter"/>
    <property type="match status" value="1"/>
</dbReference>
<feature type="transmembrane region" description="Helical" evidence="7">
    <location>
        <begin position="109"/>
        <end position="134"/>
    </location>
</feature>
<feature type="region of interest" description="Disordered" evidence="6">
    <location>
        <begin position="217"/>
        <end position="282"/>
    </location>
</feature>
<keyword evidence="2" id="KW-0813">Transport</keyword>
<feature type="compositionally biased region" description="Basic and acidic residues" evidence="6">
    <location>
        <begin position="258"/>
        <end position="274"/>
    </location>
</feature>
<evidence type="ECO:0000313" key="8">
    <source>
        <dbReference type="EMBL" id="CAG5116753.1"/>
    </source>
</evidence>
<comment type="caution">
    <text evidence="8">The sequence shown here is derived from an EMBL/GenBank/DDBJ whole genome shotgun (WGS) entry which is preliminary data.</text>
</comment>
<accession>A0A8S3YHQ9</accession>
<name>A0A8S3YHQ9_9EUPU</name>
<evidence type="ECO:0000256" key="5">
    <source>
        <dbReference type="ARBA" id="ARBA00023136"/>
    </source>
</evidence>
<feature type="transmembrane region" description="Helical" evidence="7">
    <location>
        <begin position="427"/>
        <end position="448"/>
    </location>
</feature>
<feature type="compositionally biased region" description="Polar residues" evidence="6">
    <location>
        <begin position="312"/>
        <end position="337"/>
    </location>
</feature>
<dbReference type="Gene3D" id="1.20.1250.20">
    <property type="entry name" value="MFS general substrate transporter like domains"/>
    <property type="match status" value="1"/>
</dbReference>
<dbReference type="GO" id="GO:0016020">
    <property type="term" value="C:membrane"/>
    <property type="evidence" value="ECO:0007669"/>
    <property type="project" value="UniProtKB-SubCell"/>
</dbReference>
<dbReference type="InterPro" id="IPR036259">
    <property type="entry name" value="MFS_trans_sf"/>
</dbReference>
<dbReference type="EMBL" id="CAJHNH020000296">
    <property type="protein sequence ID" value="CAG5116753.1"/>
    <property type="molecule type" value="Genomic_DNA"/>
</dbReference>
<feature type="transmembrane region" description="Helical" evidence="7">
    <location>
        <begin position="23"/>
        <end position="47"/>
    </location>
</feature>
<keyword evidence="4 7" id="KW-1133">Transmembrane helix</keyword>
<evidence type="ECO:0000256" key="2">
    <source>
        <dbReference type="ARBA" id="ARBA00022448"/>
    </source>
</evidence>
<keyword evidence="3 7" id="KW-0812">Transmembrane</keyword>
<dbReference type="PANTHER" id="PTHR19432">
    <property type="entry name" value="SUGAR TRANSPORTER"/>
    <property type="match status" value="1"/>
</dbReference>
<evidence type="ECO:0000313" key="9">
    <source>
        <dbReference type="Proteomes" id="UP000678393"/>
    </source>
</evidence>
<feature type="region of interest" description="Disordered" evidence="6">
    <location>
        <begin position="312"/>
        <end position="354"/>
    </location>
</feature>
<comment type="subcellular location">
    <subcellularLocation>
        <location evidence="1">Membrane</location>
        <topology evidence="1">Multi-pass membrane protein</topology>
    </subcellularLocation>
</comment>